<evidence type="ECO:0000256" key="10">
    <source>
        <dbReference type="ARBA" id="ARBA00048843"/>
    </source>
</evidence>
<evidence type="ECO:0000256" key="7">
    <source>
        <dbReference type="ARBA" id="ARBA00023098"/>
    </source>
</evidence>
<dbReference type="GO" id="GO:0006633">
    <property type="term" value="P:fatty acid biosynthetic process"/>
    <property type="evidence" value="ECO:0007669"/>
    <property type="project" value="UniProtKB-KW"/>
</dbReference>
<gene>
    <name evidence="12" type="ORF">DDE23_13760</name>
</gene>
<dbReference type="OrthoDB" id="9787435at2"/>
<name>A0A2T7UQ80_9RHOB</name>
<dbReference type="InterPro" id="IPR011032">
    <property type="entry name" value="GroES-like_sf"/>
</dbReference>
<dbReference type="PANTHER" id="PTHR43981:SF2">
    <property type="entry name" value="ENOYL-[ACYL-CARRIER-PROTEIN] REDUCTASE, MITOCHONDRIAL"/>
    <property type="match status" value="1"/>
</dbReference>
<dbReference type="InterPro" id="IPR013149">
    <property type="entry name" value="ADH-like_C"/>
</dbReference>
<dbReference type="Gene3D" id="3.90.180.10">
    <property type="entry name" value="Medium-chain alcohol dehydrogenases, catalytic domain"/>
    <property type="match status" value="1"/>
</dbReference>
<evidence type="ECO:0000259" key="11">
    <source>
        <dbReference type="SMART" id="SM00829"/>
    </source>
</evidence>
<evidence type="ECO:0000313" key="13">
    <source>
        <dbReference type="Proteomes" id="UP000244810"/>
    </source>
</evidence>
<dbReference type="InterPro" id="IPR036291">
    <property type="entry name" value="NAD(P)-bd_dom_sf"/>
</dbReference>
<comment type="similarity">
    <text evidence="1">Belongs to the zinc-containing alcohol dehydrogenase family. Quinone oxidoreductase subfamily.</text>
</comment>
<dbReference type="GO" id="GO:0141148">
    <property type="term" value="F:enoyl-[acyl-carrier-protein] reductase (NADPH) activity"/>
    <property type="evidence" value="ECO:0007669"/>
    <property type="project" value="UniProtKB-EC"/>
</dbReference>
<comment type="caution">
    <text evidence="12">The sequence shown here is derived from an EMBL/GenBank/DDBJ whole genome shotgun (WGS) entry which is preliminary data.</text>
</comment>
<comment type="catalytic activity">
    <reaction evidence="10">
        <text>a 2,3-saturated acyl-[ACP] + NADP(+) = a (2E)-enoyl-[ACP] + NADPH + H(+)</text>
        <dbReference type="Rhea" id="RHEA:22564"/>
        <dbReference type="Rhea" id="RHEA-COMP:9925"/>
        <dbReference type="Rhea" id="RHEA-COMP:9926"/>
        <dbReference type="ChEBI" id="CHEBI:15378"/>
        <dbReference type="ChEBI" id="CHEBI:57783"/>
        <dbReference type="ChEBI" id="CHEBI:58349"/>
        <dbReference type="ChEBI" id="CHEBI:78784"/>
        <dbReference type="ChEBI" id="CHEBI:78785"/>
        <dbReference type="EC" id="1.3.1.104"/>
    </reaction>
</comment>
<dbReference type="SUPFAM" id="SSF51735">
    <property type="entry name" value="NAD(P)-binding Rossmann-fold domains"/>
    <property type="match status" value="1"/>
</dbReference>
<dbReference type="RefSeq" id="WP_107752323.1">
    <property type="nucleotide sequence ID" value="NZ_QBKF01000007.1"/>
</dbReference>
<keyword evidence="4" id="KW-0521">NADP</keyword>
<evidence type="ECO:0000256" key="8">
    <source>
        <dbReference type="ARBA" id="ARBA00023160"/>
    </source>
</evidence>
<dbReference type="PANTHER" id="PTHR43981">
    <property type="entry name" value="ENOYL-[ACYL-CARRIER-PROTEIN] REDUCTASE, MITOCHONDRIAL"/>
    <property type="match status" value="1"/>
</dbReference>
<keyword evidence="2" id="KW-0444">Lipid biosynthesis</keyword>
<dbReference type="Pfam" id="PF00107">
    <property type="entry name" value="ADH_zinc_N"/>
    <property type="match status" value="1"/>
</dbReference>
<evidence type="ECO:0000256" key="5">
    <source>
        <dbReference type="ARBA" id="ARBA00022946"/>
    </source>
</evidence>
<keyword evidence="6" id="KW-0560">Oxidoreductase</keyword>
<dbReference type="SUPFAM" id="SSF50129">
    <property type="entry name" value="GroES-like"/>
    <property type="match status" value="1"/>
</dbReference>
<proteinExistence type="inferred from homology"/>
<sequence>MTTPTTTRALALREGGFATTPMPQVPDSLAPFLELREVPLPALKPGQVLIEVGLSPVNPSDLFFVQGSYGQPRVQGQAAGFEGVGVVIAAGGPQGEKLIGQRVSFLGTGTGAWAAHAVSDAALCIPLHPAVPEADAAALIVNPLTAVALVERARQTGGAFIVNAAGSQLGRLILGLAKDEGLSAIAVIRRPDDAEALKALGAAEVLVSSAPDFDGQARATIKALKPRALLDAVGDQATADLFFAMPAGARWVSYGKMSDEAPALTAMGQFIFMDKAIEGFWLSRWLPAAPPDRAAAVIRQVQERFATGRWQTRVGAELPLDRAIEGVIPAYRRSNGKVMIRP</sequence>
<keyword evidence="7" id="KW-0443">Lipid metabolism</keyword>
<dbReference type="InterPro" id="IPR020843">
    <property type="entry name" value="ER"/>
</dbReference>
<evidence type="ECO:0000256" key="3">
    <source>
        <dbReference type="ARBA" id="ARBA00022832"/>
    </source>
</evidence>
<evidence type="ECO:0000256" key="6">
    <source>
        <dbReference type="ARBA" id="ARBA00023002"/>
    </source>
</evidence>
<evidence type="ECO:0000256" key="1">
    <source>
        <dbReference type="ARBA" id="ARBA00010371"/>
    </source>
</evidence>
<protein>
    <recommendedName>
        <fullName evidence="9">enoyl-[acyl-carrier-protein] reductase</fullName>
        <ecNumber evidence="9">1.3.1.104</ecNumber>
    </recommendedName>
</protein>
<dbReference type="Gene3D" id="3.40.50.720">
    <property type="entry name" value="NAD(P)-binding Rossmann-like Domain"/>
    <property type="match status" value="1"/>
</dbReference>
<dbReference type="Proteomes" id="UP000244810">
    <property type="component" value="Unassembled WGS sequence"/>
</dbReference>
<organism evidence="12 13">
    <name type="scientific">Pararhodobacter aggregans</name>
    <dbReference type="NCBI Taxonomy" id="404875"/>
    <lineage>
        <taxon>Bacteria</taxon>
        <taxon>Pseudomonadati</taxon>
        <taxon>Pseudomonadota</taxon>
        <taxon>Alphaproteobacteria</taxon>
        <taxon>Rhodobacterales</taxon>
        <taxon>Paracoccaceae</taxon>
        <taxon>Pararhodobacter</taxon>
    </lineage>
</organism>
<dbReference type="EMBL" id="QDDR01000007">
    <property type="protein sequence ID" value="PVE46751.1"/>
    <property type="molecule type" value="Genomic_DNA"/>
</dbReference>
<evidence type="ECO:0000313" key="12">
    <source>
        <dbReference type="EMBL" id="PVE46751.1"/>
    </source>
</evidence>
<dbReference type="EC" id="1.3.1.104" evidence="9"/>
<accession>A0A2T7UQ80</accession>
<keyword evidence="13" id="KW-1185">Reference proteome</keyword>
<dbReference type="InterPro" id="IPR051034">
    <property type="entry name" value="Mito_Enoyl-ACP_Reductase"/>
</dbReference>
<keyword evidence="8" id="KW-0275">Fatty acid biosynthesis</keyword>
<feature type="domain" description="Enoyl reductase (ER)" evidence="11">
    <location>
        <begin position="24"/>
        <end position="340"/>
    </location>
</feature>
<evidence type="ECO:0000256" key="9">
    <source>
        <dbReference type="ARBA" id="ARBA00038963"/>
    </source>
</evidence>
<evidence type="ECO:0000256" key="2">
    <source>
        <dbReference type="ARBA" id="ARBA00022516"/>
    </source>
</evidence>
<dbReference type="Pfam" id="PF08240">
    <property type="entry name" value="ADH_N"/>
    <property type="match status" value="1"/>
</dbReference>
<reference evidence="12 13" key="1">
    <citation type="journal article" date="2011" name="Syst. Appl. Microbiol.">
        <title>Defluviimonas denitrificans gen. nov., sp. nov., and Pararhodobacter aggregans gen. nov., sp. nov., non-phototrophic Rhodobacteraceae from the biofilter of a marine aquaculture.</title>
        <authorList>
            <person name="Foesel B.U."/>
            <person name="Drake H.L."/>
            <person name="Schramm A."/>
        </authorList>
    </citation>
    <scope>NUCLEOTIDE SEQUENCE [LARGE SCALE GENOMIC DNA]</scope>
    <source>
        <strain evidence="12 13">D1-19</strain>
    </source>
</reference>
<dbReference type="AlphaFoldDB" id="A0A2T7UQ80"/>
<evidence type="ECO:0000256" key="4">
    <source>
        <dbReference type="ARBA" id="ARBA00022857"/>
    </source>
</evidence>
<keyword evidence="3" id="KW-0276">Fatty acid metabolism</keyword>
<dbReference type="SMART" id="SM00829">
    <property type="entry name" value="PKS_ER"/>
    <property type="match status" value="1"/>
</dbReference>
<keyword evidence="5" id="KW-0809">Transit peptide</keyword>
<dbReference type="InterPro" id="IPR013154">
    <property type="entry name" value="ADH-like_N"/>
</dbReference>